<dbReference type="PANTHER" id="PTHR13946:SF28">
    <property type="entry name" value="DNA-DIRECTED RNA POLYMERASES I AND III SUBUNIT RPAC2"/>
    <property type="match status" value="1"/>
</dbReference>
<keyword evidence="2 4" id="KW-0804">Transcription</keyword>
<dbReference type="Pfam" id="PF13656">
    <property type="entry name" value="RNA_pol_L_2"/>
    <property type="match status" value="1"/>
</dbReference>
<evidence type="ECO:0000256" key="4">
    <source>
        <dbReference type="HAMAP-Rule" id="MF_00261"/>
    </source>
</evidence>
<dbReference type="Gene3D" id="3.30.1360.10">
    <property type="entry name" value="RNA polymerase, RBP11-like subunit"/>
    <property type="match status" value="1"/>
</dbReference>
<evidence type="ECO:0000313" key="6">
    <source>
        <dbReference type="EMBL" id="MBM3282176.1"/>
    </source>
</evidence>
<reference evidence="6" key="1">
    <citation type="submission" date="2019-03" db="EMBL/GenBank/DDBJ databases">
        <title>Lake Tanganyika Metagenome-Assembled Genomes (MAGs).</title>
        <authorList>
            <person name="Tran P."/>
        </authorList>
    </citation>
    <scope>NUCLEOTIDE SEQUENCE</scope>
    <source>
        <strain evidence="6">M_DeepCast_50m_m2_156</strain>
    </source>
</reference>
<dbReference type="InterPro" id="IPR009025">
    <property type="entry name" value="RBP11-like_dimer"/>
</dbReference>
<evidence type="ECO:0000256" key="3">
    <source>
        <dbReference type="ARBA" id="ARBA00025751"/>
    </source>
</evidence>
<evidence type="ECO:0000259" key="5">
    <source>
        <dbReference type="Pfam" id="PF13656"/>
    </source>
</evidence>
<comment type="similarity">
    <text evidence="3 4">Belongs to the archaeal Rpo11/eukaryotic RPB11/RPC19 RNA polymerase subunit family.</text>
</comment>
<dbReference type="CDD" id="cd06927">
    <property type="entry name" value="RNAP_L"/>
    <property type="match status" value="1"/>
</dbReference>
<dbReference type="SUPFAM" id="SSF55257">
    <property type="entry name" value="RBP11-like subunits of RNA polymerase"/>
    <property type="match status" value="1"/>
</dbReference>
<evidence type="ECO:0000313" key="7">
    <source>
        <dbReference type="Proteomes" id="UP000774699"/>
    </source>
</evidence>
<dbReference type="Proteomes" id="UP000774699">
    <property type="component" value="Unassembled WGS sequence"/>
</dbReference>
<keyword evidence="4" id="KW-0548">Nucleotidyltransferase</keyword>
<evidence type="ECO:0000256" key="2">
    <source>
        <dbReference type="ARBA" id="ARBA00023163"/>
    </source>
</evidence>
<keyword evidence="4" id="KW-0963">Cytoplasm</keyword>
<dbReference type="GO" id="GO:0005737">
    <property type="term" value="C:cytoplasm"/>
    <property type="evidence" value="ECO:0007669"/>
    <property type="project" value="UniProtKB-SubCell"/>
</dbReference>
<dbReference type="GO" id="GO:0003899">
    <property type="term" value="F:DNA-directed RNA polymerase activity"/>
    <property type="evidence" value="ECO:0007669"/>
    <property type="project" value="UniProtKB-UniRule"/>
</dbReference>
<organism evidence="6 7">
    <name type="scientific">Candidatus Iainarchaeum sp</name>
    <dbReference type="NCBI Taxonomy" id="3101447"/>
    <lineage>
        <taxon>Archaea</taxon>
        <taxon>Candidatus Iainarchaeota</taxon>
        <taxon>Candidatus Iainarchaeia</taxon>
        <taxon>Candidatus Iainarchaeales</taxon>
        <taxon>Candidatus Iainarchaeaceae</taxon>
        <taxon>Candidatus Iainarchaeum</taxon>
    </lineage>
</organism>
<dbReference type="EC" id="2.7.7.6" evidence="4"/>
<comment type="subcellular location">
    <subcellularLocation>
        <location evidence="4">Cytoplasm</location>
    </subcellularLocation>
</comment>
<keyword evidence="1 4" id="KW-0240">DNA-directed RNA polymerase</keyword>
<dbReference type="GO" id="GO:0000428">
    <property type="term" value="C:DNA-directed RNA polymerase complex"/>
    <property type="evidence" value="ECO:0007669"/>
    <property type="project" value="UniProtKB-KW"/>
</dbReference>
<dbReference type="PANTHER" id="PTHR13946">
    <property type="entry name" value="DNA-DIRECTED RNA POLYMERASE I,II,III"/>
    <property type="match status" value="1"/>
</dbReference>
<comment type="function">
    <text evidence="4">DNA-dependent RNA polymerase (RNAP) catalyzes the transcription of DNA into RNA using the four ribonucleoside triphosphates as substrates.</text>
</comment>
<dbReference type="InterPro" id="IPR036603">
    <property type="entry name" value="RBP11-like"/>
</dbReference>
<name>A0A8T4C6M4_9ARCH</name>
<dbReference type="AlphaFoldDB" id="A0A8T4C6M4"/>
<accession>A0A8T4C6M4</accession>
<protein>
    <recommendedName>
        <fullName evidence="4">DNA-directed RNA polymerase subunit Rpo11</fullName>
        <ecNumber evidence="4">2.7.7.6</ecNumber>
    </recommendedName>
    <alternativeName>
        <fullName evidence="4">DNA-directed RNA polymerase subunit L</fullName>
    </alternativeName>
</protein>
<dbReference type="GO" id="GO:0046983">
    <property type="term" value="F:protein dimerization activity"/>
    <property type="evidence" value="ECO:0007669"/>
    <property type="project" value="InterPro"/>
</dbReference>
<dbReference type="HAMAP" id="MF_00261">
    <property type="entry name" value="RNApol_arch_Rpo11"/>
    <property type="match status" value="1"/>
</dbReference>
<dbReference type="GO" id="GO:0003677">
    <property type="term" value="F:DNA binding"/>
    <property type="evidence" value="ECO:0007669"/>
    <property type="project" value="InterPro"/>
</dbReference>
<dbReference type="GO" id="GO:0006351">
    <property type="term" value="P:DNA-templated transcription"/>
    <property type="evidence" value="ECO:0007669"/>
    <property type="project" value="UniProtKB-UniRule"/>
</dbReference>
<comment type="catalytic activity">
    <reaction evidence="4">
        <text>RNA(n) + a ribonucleoside 5'-triphosphate = RNA(n+1) + diphosphate</text>
        <dbReference type="Rhea" id="RHEA:21248"/>
        <dbReference type="Rhea" id="RHEA-COMP:14527"/>
        <dbReference type="Rhea" id="RHEA-COMP:17342"/>
        <dbReference type="ChEBI" id="CHEBI:33019"/>
        <dbReference type="ChEBI" id="CHEBI:61557"/>
        <dbReference type="ChEBI" id="CHEBI:140395"/>
        <dbReference type="EC" id="2.7.7.6"/>
    </reaction>
</comment>
<dbReference type="InterPro" id="IPR008193">
    <property type="entry name" value="RNA_pol_Rpb11_13-16kDa_CS"/>
</dbReference>
<feature type="domain" description="DNA-directed RNA polymerase RBP11-like dimerisation" evidence="5">
    <location>
        <begin position="13"/>
        <end position="84"/>
    </location>
</feature>
<sequence>MEIQFLKKGANHVEFKLLGETHTFANLLKSHLVDDANVEFVAYKMEHPLDKDALFVLKTKGKPAKTVLVEAAKRVQEDVKELQSALDKALK</sequence>
<evidence type="ECO:0000256" key="1">
    <source>
        <dbReference type="ARBA" id="ARBA00022478"/>
    </source>
</evidence>
<proteinExistence type="inferred from homology"/>
<dbReference type="InterPro" id="IPR022905">
    <property type="entry name" value="Rpo11-like"/>
</dbReference>
<comment type="caution">
    <text evidence="6">The sequence shown here is derived from an EMBL/GenBank/DDBJ whole genome shotgun (WGS) entry which is preliminary data.</text>
</comment>
<keyword evidence="4" id="KW-0808">Transferase</keyword>
<gene>
    <name evidence="4" type="primary">rpo11</name>
    <name evidence="4" type="synonym">rpoL</name>
    <name evidence="6" type="ORF">FJY86_02440</name>
</gene>
<comment type="subunit">
    <text evidence="4">Part of the RNA polymerase complex.</text>
</comment>
<dbReference type="EMBL" id="VGJJ01000013">
    <property type="protein sequence ID" value="MBM3282176.1"/>
    <property type="molecule type" value="Genomic_DNA"/>
</dbReference>
<dbReference type="PROSITE" id="PS01154">
    <property type="entry name" value="RNA_POL_L_13KD"/>
    <property type="match status" value="1"/>
</dbReference>